<name>A0A060XZ77_ONCMY</name>
<evidence type="ECO:0000256" key="1">
    <source>
        <dbReference type="SAM" id="SignalP"/>
    </source>
</evidence>
<reference evidence="3" key="1">
    <citation type="journal article" date="2014" name="Nat. Commun.">
        <title>The rainbow trout genome provides novel insights into evolution after whole-genome duplication in vertebrates.</title>
        <authorList>
            <person name="Berthelot C."/>
            <person name="Brunet F."/>
            <person name="Chalopin D."/>
            <person name="Juanchich A."/>
            <person name="Bernard M."/>
            <person name="Noel B."/>
            <person name="Bento P."/>
            <person name="Da Silva C."/>
            <person name="Labadie K."/>
            <person name="Alberti A."/>
            <person name="Aury J.M."/>
            <person name="Louis A."/>
            <person name="Dehais P."/>
            <person name="Bardou P."/>
            <person name="Montfort J."/>
            <person name="Klopp C."/>
            <person name="Cabau C."/>
            <person name="Gaspin C."/>
            <person name="Thorgaard G.H."/>
            <person name="Boussaha M."/>
            <person name="Quillet E."/>
            <person name="Guyomard R."/>
            <person name="Galiana D."/>
            <person name="Bobe J."/>
            <person name="Volff J.N."/>
            <person name="Genet C."/>
            <person name="Wincker P."/>
            <person name="Jaillon O."/>
            <person name="Roest Crollius H."/>
            <person name="Guiguen Y."/>
        </authorList>
    </citation>
    <scope>NUCLEOTIDE SEQUENCE [LARGE SCALE GENOMIC DNA]</scope>
</reference>
<dbReference type="Ensembl" id="ENSOMYT00000056684.2">
    <property type="protein sequence ID" value="ENSOMYP00000052117.1"/>
    <property type="gene ID" value="ENSOMYG00000023843.2"/>
</dbReference>
<dbReference type="SMART" id="SM00034">
    <property type="entry name" value="CLECT"/>
    <property type="match status" value="1"/>
</dbReference>
<evidence type="ECO:0000313" key="5">
    <source>
        <dbReference type="Proteomes" id="UP000193380"/>
    </source>
</evidence>
<dbReference type="SUPFAM" id="SSF56436">
    <property type="entry name" value="C-type lectin-like"/>
    <property type="match status" value="1"/>
</dbReference>
<dbReference type="Proteomes" id="UP000694395">
    <property type="component" value="Chromosome 16"/>
</dbReference>
<dbReference type="CDD" id="cd00037">
    <property type="entry name" value="CLECT"/>
    <property type="match status" value="1"/>
</dbReference>
<dbReference type="GeneTree" id="ENSGT00940000179984"/>
<feature type="domain" description="C-type lectin" evidence="2">
    <location>
        <begin position="43"/>
        <end position="159"/>
    </location>
</feature>
<evidence type="ECO:0000313" key="4">
    <source>
        <dbReference type="Ensembl" id="ENSOMYP00000052117.1"/>
    </source>
</evidence>
<accession>A0A060XZ77</accession>
<dbReference type="Gene3D" id="3.10.100.10">
    <property type="entry name" value="Mannose-Binding Protein A, subunit A"/>
    <property type="match status" value="1"/>
</dbReference>
<dbReference type="RefSeq" id="XP_021420385.1">
    <property type="nucleotide sequence ID" value="XM_021564710.2"/>
</dbReference>
<dbReference type="InterPro" id="IPR016187">
    <property type="entry name" value="CTDL_fold"/>
</dbReference>
<organism evidence="3 5">
    <name type="scientific">Oncorhynchus mykiss</name>
    <name type="common">Rainbow trout</name>
    <name type="synonym">Salmo gairdneri</name>
    <dbReference type="NCBI Taxonomy" id="8022"/>
    <lineage>
        <taxon>Eukaryota</taxon>
        <taxon>Metazoa</taxon>
        <taxon>Chordata</taxon>
        <taxon>Craniata</taxon>
        <taxon>Vertebrata</taxon>
        <taxon>Euteleostomi</taxon>
        <taxon>Actinopterygii</taxon>
        <taxon>Neopterygii</taxon>
        <taxon>Teleostei</taxon>
        <taxon>Protacanthopterygii</taxon>
        <taxon>Salmoniformes</taxon>
        <taxon>Salmonidae</taxon>
        <taxon>Salmoninae</taxon>
        <taxon>Oncorhynchus</taxon>
    </lineage>
</organism>
<keyword evidence="1" id="KW-0732">Signal</keyword>
<dbReference type="PROSITE" id="PS50041">
    <property type="entry name" value="C_TYPE_LECTIN_2"/>
    <property type="match status" value="1"/>
</dbReference>
<feature type="chain" id="PRO_5044538306" description="C-type lectin domain-containing protein" evidence="1">
    <location>
        <begin position="22"/>
        <end position="167"/>
    </location>
</feature>
<evidence type="ECO:0000259" key="2">
    <source>
        <dbReference type="PROSITE" id="PS50041"/>
    </source>
</evidence>
<dbReference type="InterPro" id="IPR050111">
    <property type="entry name" value="C-type_lectin/snaclec_domain"/>
</dbReference>
<dbReference type="EMBL" id="FR905983">
    <property type="protein sequence ID" value="CDQ82459.1"/>
    <property type="molecule type" value="Genomic_DNA"/>
</dbReference>
<dbReference type="STRING" id="8022.A0A060XZ77"/>
<evidence type="ECO:0000313" key="6">
    <source>
        <dbReference type="Proteomes" id="UP000694395"/>
    </source>
</evidence>
<dbReference type="KEGG" id="omy:110491340"/>
<feature type="signal peptide" evidence="1">
    <location>
        <begin position="1"/>
        <end position="21"/>
    </location>
</feature>
<dbReference type="InterPro" id="IPR016186">
    <property type="entry name" value="C-type_lectin-like/link_sf"/>
</dbReference>
<proteinExistence type="predicted"/>
<sequence>MGVVTVSVLACLLLTLLGTGASRHDPRYICPSGYTGPDSAIPHCYRMVNKQMGWQQALDYCKRDRGTLAAVHSVEEYQLLLSMVKQTQSISAYAWVGLNDLDQEGNYVWTDGSSVNWFWSESAKAQQWGEEDCVALNSYAGAEGFDDIKCDSSCTFVCMRIATGGVA</sequence>
<keyword evidence="6" id="KW-1185">Reference proteome</keyword>
<dbReference type="OrthoDB" id="418245at2759"/>
<dbReference type="Pfam" id="PF00059">
    <property type="entry name" value="Lectin_C"/>
    <property type="match status" value="1"/>
</dbReference>
<dbReference type="AlphaFoldDB" id="A0A060XZ77"/>
<dbReference type="PaxDb" id="8022-A0A060XZ77"/>
<dbReference type="InterPro" id="IPR001304">
    <property type="entry name" value="C-type_lectin-like"/>
</dbReference>
<gene>
    <name evidence="4" type="primary">LOC110491340</name>
    <name evidence="3" type="ORF">GSONMT00032719001</name>
</gene>
<protein>
    <recommendedName>
        <fullName evidence="2">C-type lectin domain-containing protein</fullName>
    </recommendedName>
</protein>
<dbReference type="PANTHER" id="PTHR22803">
    <property type="entry name" value="MANNOSE, PHOSPHOLIPASE, LECTIN RECEPTOR RELATED"/>
    <property type="match status" value="1"/>
</dbReference>
<reference evidence="3" key="2">
    <citation type="submission" date="2014-03" db="EMBL/GenBank/DDBJ databases">
        <authorList>
            <person name="Genoscope - CEA"/>
        </authorList>
    </citation>
    <scope>NUCLEOTIDE SEQUENCE</scope>
</reference>
<dbReference type="GeneID" id="110491340"/>
<evidence type="ECO:0000313" key="3">
    <source>
        <dbReference type="EMBL" id="CDQ82459.1"/>
    </source>
</evidence>
<reference evidence="4 6" key="3">
    <citation type="submission" date="2020-07" db="EMBL/GenBank/DDBJ databases">
        <title>A long reads based de novo assembly of the rainbow trout Arlee double haploid line genome.</title>
        <authorList>
            <person name="Gao G."/>
            <person name="Palti Y."/>
        </authorList>
    </citation>
    <scope>NUCLEOTIDE SEQUENCE [LARGE SCALE GENOMIC DNA]</scope>
</reference>
<reference evidence="4" key="4">
    <citation type="submission" date="2025-05" db="UniProtKB">
        <authorList>
            <consortium name="Ensembl"/>
        </authorList>
    </citation>
    <scope>IDENTIFICATION</scope>
</reference>
<dbReference type="Proteomes" id="UP000193380">
    <property type="component" value="Unassembled WGS sequence"/>
</dbReference>